<keyword evidence="3" id="KW-1185">Reference proteome</keyword>
<feature type="signal peptide" evidence="1">
    <location>
        <begin position="1"/>
        <end position="20"/>
    </location>
</feature>
<dbReference type="RefSeq" id="WP_079690267.1">
    <property type="nucleotide sequence ID" value="NZ_FUZU01000005.1"/>
</dbReference>
<dbReference type="STRING" id="688867.SAMN05660236_5769"/>
<feature type="chain" id="PRO_5012120481" description="DUF2911 domain-containing protein" evidence="1">
    <location>
        <begin position="21"/>
        <end position="167"/>
    </location>
</feature>
<protein>
    <recommendedName>
        <fullName evidence="4">DUF2911 domain-containing protein</fullName>
    </recommendedName>
</protein>
<dbReference type="Pfam" id="PF11138">
    <property type="entry name" value="DUF2911"/>
    <property type="match status" value="1"/>
</dbReference>
<dbReference type="OrthoDB" id="195456at2"/>
<evidence type="ECO:0000313" key="2">
    <source>
        <dbReference type="EMBL" id="SKC89129.1"/>
    </source>
</evidence>
<evidence type="ECO:0008006" key="4">
    <source>
        <dbReference type="Google" id="ProtNLM"/>
    </source>
</evidence>
<evidence type="ECO:0000256" key="1">
    <source>
        <dbReference type="SAM" id="SignalP"/>
    </source>
</evidence>
<evidence type="ECO:0000313" key="3">
    <source>
        <dbReference type="Proteomes" id="UP000190961"/>
    </source>
</evidence>
<reference evidence="2 3" key="1">
    <citation type="submission" date="2017-02" db="EMBL/GenBank/DDBJ databases">
        <authorList>
            <person name="Peterson S.W."/>
        </authorList>
    </citation>
    <scope>NUCLEOTIDE SEQUENCE [LARGE SCALE GENOMIC DNA]</scope>
    <source>
        <strain evidence="2 3">DSM 25262</strain>
    </source>
</reference>
<organism evidence="2 3">
    <name type="scientific">Ohtaekwangia koreensis</name>
    <dbReference type="NCBI Taxonomy" id="688867"/>
    <lineage>
        <taxon>Bacteria</taxon>
        <taxon>Pseudomonadati</taxon>
        <taxon>Bacteroidota</taxon>
        <taxon>Cytophagia</taxon>
        <taxon>Cytophagales</taxon>
        <taxon>Fulvivirgaceae</taxon>
        <taxon>Ohtaekwangia</taxon>
    </lineage>
</organism>
<dbReference type="AlphaFoldDB" id="A0A1T5MMM9"/>
<dbReference type="EMBL" id="FUZU01000005">
    <property type="protein sequence ID" value="SKC89129.1"/>
    <property type="molecule type" value="Genomic_DNA"/>
</dbReference>
<dbReference type="Proteomes" id="UP000190961">
    <property type="component" value="Unassembled WGS sequence"/>
</dbReference>
<sequence>MKRIAFLTLAFATMITWSFAQDKPASPKAETSGKVGAATVKIVYCQPSARGRKVVGGLVPYGEVWRTGANEATTIEFDKPVKIEGKDLAAGKYALFTIPGENEWTVIFNSDSKQWGAYNYKDKDDVLRVNVKPTKTPAAVETFNIAVVKDEVVLKWENTAVAFKVKG</sequence>
<name>A0A1T5MMM9_9BACT</name>
<keyword evidence="1" id="KW-0732">Signal</keyword>
<gene>
    <name evidence="2" type="ORF">SAMN05660236_5769</name>
</gene>
<accession>A0A1T5MMM9</accession>
<proteinExistence type="predicted"/>
<dbReference type="InterPro" id="IPR021314">
    <property type="entry name" value="DUF2911"/>
</dbReference>